<reference evidence="1" key="1">
    <citation type="submission" date="2022-02" db="EMBL/GenBank/DDBJ databases">
        <title>Plant Genome Project.</title>
        <authorList>
            <person name="Zhang R.-G."/>
        </authorList>
    </citation>
    <scope>NUCLEOTIDE SEQUENCE</scope>
    <source>
        <strain evidence="1">AT1</strain>
    </source>
</reference>
<accession>A0ACC0MX46</accession>
<dbReference type="EMBL" id="CM046394">
    <property type="protein sequence ID" value="KAI8545555.1"/>
    <property type="molecule type" value="Genomic_DNA"/>
</dbReference>
<evidence type="ECO:0000313" key="2">
    <source>
        <dbReference type="Proteomes" id="UP001062846"/>
    </source>
</evidence>
<dbReference type="Proteomes" id="UP001062846">
    <property type="component" value="Chromosome 7"/>
</dbReference>
<organism evidence="1 2">
    <name type="scientific">Rhododendron molle</name>
    <name type="common">Chinese azalea</name>
    <name type="synonym">Azalea mollis</name>
    <dbReference type="NCBI Taxonomy" id="49168"/>
    <lineage>
        <taxon>Eukaryota</taxon>
        <taxon>Viridiplantae</taxon>
        <taxon>Streptophyta</taxon>
        <taxon>Embryophyta</taxon>
        <taxon>Tracheophyta</taxon>
        <taxon>Spermatophyta</taxon>
        <taxon>Magnoliopsida</taxon>
        <taxon>eudicotyledons</taxon>
        <taxon>Gunneridae</taxon>
        <taxon>Pentapetalae</taxon>
        <taxon>asterids</taxon>
        <taxon>Ericales</taxon>
        <taxon>Ericaceae</taxon>
        <taxon>Ericoideae</taxon>
        <taxon>Rhodoreae</taxon>
        <taxon>Rhododendron</taxon>
    </lineage>
</organism>
<name>A0ACC0MX46_RHOML</name>
<protein>
    <submittedName>
        <fullName evidence="1">Uncharacterized protein</fullName>
    </submittedName>
</protein>
<gene>
    <name evidence="1" type="ORF">RHMOL_Rhmol07G0048400</name>
</gene>
<comment type="caution">
    <text evidence="1">The sequence shown here is derived from an EMBL/GenBank/DDBJ whole genome shotgun (WGS) entry which is preliminary data.</text>
</comment>
<proteinExistence type="predicted"/>
<sequence>MDLDDEGRLVNVFWADARSKAACKEFGDVVTFNTTYLVSRYNMPFAPFVGVNHHGQSILLGCGLISHEDTKSFSWLFKTWMTCMWECAPKAIITDQCMSMKNAIEEVFPNTRHRWCIWHILKKVPEKLGKYDAYKSISTSLHNAVYDSLIIKEFEDAWDVFIKKYQLQGNEWLHELYLERNRWVPAFVKDVFWAGMSSTQRSESMNSYFDGYINSKTTLKQFVKQYENALAKKVENEKHEDTKDLHSYIPCITAVELEKQFQNTYTHAKFKEFYVEFFGKLNCSLKERKVCDVWSEYKVQEDMTFGEVGEEWTKRVPFTIEFNGAAMFAPMVNPYESSMTKKDMFGTWEISNPLVFAILARYWGWSPELEPPTWWSEVVMRVVGEGGGDGDPRHRSQVVDNQICAGKTIFWAEWRSRPGSIRKSRDDYFMSNSTPINPVATSMTANDLAPREFSKWIPCLMRIGIPNGSWALDHGWFKLDCVAAFFQKWIPYVPVEDRNSQWIKLDCDAAFFLVVEIYPS</sequence>
<evidence type="ECO:0000313" key="1">
    <source>
        <dbReference type="EMBL" id="KAI8545555.1"/>
    </source>
</evidence>
<keyword evidence="2" id="KW-1185">Reference proteome</keyword>